<accession>A0AAP0QN16</accession>
<dbReference type="Gene3D" id="3.90.550.10">
    <property type="entry name" value="Spore Coat Polysaccharide Biosynthesis Protein SpsA, Chain A"/>
    <property type="match status" value="1"/>
</dbReference>
<dbReference type="Gene3D" id="3.40.50.720">
    <property type="entry name" value="NAD(P)-binding Rossmann-like Domain"/>
    <property type="match status" value="1"/>
</dbReference>
<dbReference type="InterPro" id="IPR006183">
    <property type="entry name" value="Pgluconate_DH"/>
</dbReference>
<evidence type="ECO:0000313" key="12">
    <source>
        <dbReference type="Proteomes" id="UP001428341"/>
    </source>
</evidence>
<evidence type="ECO:0000256" key="1">
    <source>
        <dbReference type="ARBA" id="ARBA00004874"/>
    </source>
</evidence>
<dbReference type="NCBIfam" id="NF006765">
    <property type="entry name" value="PRK09287.1"/>
    <property type="match status" value="1"/>
</dbReference>
<dbReference type="Pfam" id="PF23559">
    <property type="entry name" value="WHD_DRP"/>
    <property type="match status" value="1"/>
</dbReference>
<keyword evidence="7 9" id="KW-0311">Gluconate utilization</keyword>
<evidence type="ECO:0000256" key="3">
    <source>
        <dbReference type="ARBA" id="ARBA00022676"/>
    </source>
</evidence>
<proteinExistence type="inferred from homology"/>
<evidence type="ECO:0000256" key="5">
    <source>
        <dbReference type="ARBA" id="ARBA00022737"/>
    </source>
</evidence>
<dbReference type="Gene3D" id="3.80.10.10">
    <property type="entry name" value="Ribonuclease Inhibitor"/>
    <property type="match status" value="1"/>
</dbReference>
<dbReference type="InterPro" id="IPR013328">
    <property type="entry name" value="6PGD_dom2"/>
</dbReference>
<dbReference type="SUPFAM" id="SSF52058">
    <property type="entry name" value="L domain-like"/>
    <property type="match status" value="1"/>
</dbReference>
<keyword evidence="4" id="KW-0808">Transferase</keyword>
<dbReference type="GO" id="GO:0016757">
    <property type="term" value="F:glycosyltransferase activity"/>
    <property type="evidence" value="ECO:0007669"/>
    <property type="project" value="UniProtKB-KW"/>
</dbReference>
<comment type="catalytic activity">
    <reaction evidence="9">
        <text>6-phospho-D-gluconate + NADP(+) = D-ribulose 5-phosphate + CO2 + NADPH</text>
        <dbReference type="Rhea" id="RHEA:10116"/>
        <dbReference type="ChEBI" id="CHEBI:16526"/>
        <dbReference type="ChEBI" id="CHEBI:57783"/>
        <dbReference type="ChEBI" id="CHEBI:58121"/>
        <dbReference type="ChEBI" id="CHEBI:58349"/>
        <dbReference type="ChEBI" id="CHEBI:58759"/>
        <dbReference type="EC" id="1.1.1.44"/>
    </reaction>
</comment>
<dbReference type="FunFam" id="1.20.5.320:FF:000001">
    <property type="entry name" value="6-phosphogluconate dehydrogenase, decarboxylating"/>
    <property type="match status" value="1"/>
</dbReference>
<dbReference type="GO" id="GO:0019521">
    <property type="term" value="P:D-gluconate metabolic process"/>
    <property type="evidence" value="ECO:0007669"/>
    <property type="project" value="UniProtKB-KW"/>
</dbReference>
<dbReference type="PANTHER" id="PTHR11811">
    <property type="entry name" value="6-PHOSPHOGLUCONATE DEHYDROGENASE"/>
    <property type="match status" value="1"/>
</dbReference>
<evidence type="ECO:0000313" key="11">
    <source>
        <dbReference type="EMBL" id="KAK9194626.1"/>
    </source>
</evidence>
<keyword evidence="6 9" id="KW-0560">Oxidoreductase</keyword>
<dbReference type="Pfam" id="PF03446">
    <property type="entry name" value="NAD_binding_2"/>
    <property type="match status" value="1"/>
</dbReference>
<dbReference type="EC" id="1.1.1.44" evidence="9"/>
<evidence type="ECO:0000256" key="7">
    <source>
        <dbReference type="ARBA" id="ARBA00023064"/>
    </source>
</evidence>
<dbReference type="SMART" id="SM01350">
    <property type="entry name" value="6PGD"/>
    <property type="match status" value="1"/>
</dbReference>
<dbReference type="SUPFAM" id="SSF48179">
    <property type="entry name" value="6-phosphogluconate dehydrogenase C-terminal domain-like"/>
    <property type="match status" value="1"/>
</dbReference>
<keyword evidence="3" id="KW-0328">Glycosyltransferase</keyword>
<dbReference type="InterPro" id="IPR006114">
    <property type="entry name" value="6PGDH_C"/>
</dbReference>
<keyword evidence="9" id="KW-0521">NADP</keyword>
<dbReference type="GO" id="GO:0004616">
    <property type="term" value="F:phosphogluconate dehydrogenase (decarboxylating) activity"/>
    <property type="evidence" value="ECO:0007669"/>
    <property type="project" value="UniProtKB-EC"/>
</dbReference>
<dbReference type="SUPFAM" id="SSF51735">
    <property type="entry name" value="NAD(P)-binding Rossmann-fold domains"/>
    <property type="match status" value="1"/>
</dbReference>
<evidence type="ECO:0000256" key="9">
    <source>
        <dbReference type="RuleBase" id="RU000485"/>
    </source>
</evidence>
<dbReference type="Gene3D" id="1.10.1040.10">
    <property type="entry name" value="N-(1-d-carboxylethyl)-l-norvaline Dehydrogenase, domain 2"/>
    <property type="match status" value="1"/>
</dbReference>
<dbReference type="EMBL" id="JBCGBO010000006">
    <property type="protein sequence ID" value="KAK9194626.1"/>
    <property type="molecule type" value="Genomic_DNA"/>
</dbReference>
<dbReference type="InterPro" id="IPR006113">
    <property type="entry name" value="6PGDH_Gnd/GntZ"/>
</dbReference>
<dbReference type="SUPFAM" id="SSF53448">
    <property type="entry name" value="Nucleotide-diphospho-sugar transferases"/>
    <property type="match status" value="1"/>
</dbReference>
<dbReference type="GO" id="GO:0050661">
    <property type="term" value="F:NADP binding"/>
    <property type="evidence" value="ECO:0007669"/>
    <property type="project" value="InterPro"/>
</dbReference>
<comment type="similarity">
    <text evidence="2 9">Belongs to the 6-phosphogluconate dehydrogenase family.</text>
</comment>
<dbReference type="GO" id="GO:0006098">
    <property type="term" value="P:pentose-phosphate shunt"/>
    <property type="evidence" value="ECO:0007669"/>
    <property type="project" value="UniProtKB-KW"/>
</dbReference>
<keyword evidence="5" id="KW-0677">Repeat</keyword>
<reference evidence="11 12" key="1">
    <citation type="submission" date="2024-05" db="EMBL/GenBank/DDBJ databases">
        <title>Haplotype-resolved chromosome-level genome assembly of Huyou (Citrus changshanensis).</title>
        <authorList>
            <person name="Miao C."/>
            <person name="Chen W."/>
            <person name="Wu Y."/>
            <person name="Wang L."/>
            <person name="Zhao S."/>
            <person name="Grierson D."/>
            <person name="Xu C."/>
            <person name="Chen K."/>
        </authorList>
    </citation>
    <scope>NUCLEOTIDE SEQUENCE [LARGE SCALE GENOMIC DNA]</scope>
    <source>
        <strain evidence="11">01-14</strain>
        <tissue evidence="11">Leaf</tissue>
    </source>
</reference>
<dbReference type="FunFam" id="1.10.1040.10:FF:000002">
    <property type="entry name" value="6-phosphogluconate dehydrogenase, decarboxylating"/>
    <property type="match status" value="1"/>
</dbReference>
<dbReference type="CDD" id="cd06429">
    <property type="entry name" value="GT8_like_1"/>
    <property type="match status" value="1"/>
</dbReference>
<dbReference type="Pfam" id="PF01501">
    <property type="entry name" value="Glyco_transf_8"/>
    <property type="match status" value="1"/>
</dbReference>
<dbReference type="Proteomes" id="UP001428341">
    <property type="component" value="Unassembled WGS sequence"/>
</dbReference>
<dbReference type="InterPro" id="IPR036291">
    <property type="entry name" value="NAD(P)-bd_dom_sf"/>
</dbReference>
<keyword evidence="12" id="KW-1185">Reference proteome</keyword>
<dbReference type="NCBIfam" id="TIGR00873">
    <property type="entry name" value="gnd"/>
    <property type="match status" value="1"/>
</dbReference>
<gene>
    <name evidence="11" type="ORF">WN944_005333</name>
</gene>
<comment type="caution">
    <text evidence="11">The sequence shown here is derived from an EMBL/GenBank/DDBJ whole genome shotgun (WGS) entry which is preliminary data.</text>
</comment>
<organism evidence="11 12">
    <name type="scientific">Citrus x changshan-huyou</name>
    <dbReference type="NCBI Taxonomy" id="2935761"/>
    <lineage>
        <taxon>Eukaryota</taxon>
        <taxon>Viridiplantae</taxon>
        <taxon>Streptophyta</taxon>
        <taxon>Embryophyta</taxon>
        <taxon>Tracheophyta</taxon>
        <taxon>Spermatophyta</taxon>
        <taxon>Magnoliopsida</taxon>
        <taxon>eudicotyledons</taxon>
        <taxon>Gunneridae</taxon>
        <taxon>Pentapetalae</taxon>
        <taxon>rosids</taxon>
        <taxon>malvids</taxon>
        <taxon>Sapindales</taxon>
        <taxon>Rutaceae</taxon>
        <taxon>Aurantioideae</taxon>
        <taxon>Citrus</taxon>
    </lineage>
</organism>
<evidence type="ECO:0000256" key="2">
    <source>
        <dbReference type="ARBA" id="ARBA00008419"/>
    </source>
</evidence>
<dbReference type="FunFam" id="3.40.50.720:FF:000007">
    <property type="entry name" value="6-phosphogluconate dehydrogenase, decarboxylating"/>
    <property type="match status" value="1"/>
</dbReference>
<dbReference type="InterPro" id="IPR032675">
    <property type="entry name" value="LRR_dom_sf"/>
</dbReference>
<evidence type="ECO:0000259" key="10">
    <source>
        <dbReference type="SMART" id="SM01350"/>
    </source>
</evidence>
<comment type="pathway">
    <text evidence="1 9">Carbohydrate degradation; pentose phosphate pathway; D-ribulose 5-phosphate from D-glucose 6-phosphate (oxidative stage): step 3/3.</text>
</comment>
<dbReference type="GO" id="GO:0005829">
    <property type="term" value="C:cytosol"/>
    <property type="evidence" value="ECO:0007669"/>
    <property type="project" value="UniProtKB-ARBA"/>
</dbReference>
<sequence>MRIPATRMSAADHLELAHQERSSRRTDFNMQMHLKEIGEKIVKSATACLWHRKYWVASYMEKSTVLIGKIYCSIFPEDCKFEEEELILLRMAQGFLRHENSEKPVEQLGHQYSVEGDKQRKFSKSLRHLSYIHSQYDGNKRFEAIYGVKHLRTSLPISSRVVWDYSHLNRNVLFVLPLKLQCFRALSFRGYVIYELPSEIGDLKILRYLNFSDAQVETSPESVCTLHNLETLKLQNCNRLRKLFAYHSVVSFLNHTTISQCSASCCGCSPRDNINPLVKAIYEEVACADLILLGHIFLLPFFLSLQDHTLDAFAGKVSTSKHTILWKSITVAGNCFSYFRSQIKQSDRLNLKMAVAIRGGRGGTAVGPGLRSLFSYRIFVSAMFSLLFLATLSVILTSHPSTSHHDPGLPSSGNAYVQRTFLALKSDPLKTRLDLIQKQANDHITLVNTYAAYARKLKLDISRQLRMFDDLAHNFSDLLMKPGYKSALFESEGAVDEDVLRQFEKEVKDKVKVARLMIGESKESYDNQLKIQKLKDTIFAVNELLIKAKKNGAFASLISAKSVPKSLHCLAMRLVEERISHPDKYKEEPPKEEFEDPTLYHYAIFSDNVIAVSVVVRSVVKNAQEPWKHVFHVVTDRMNIAAMKVWFRMRPVEGGAHVEVKAVEDYSFLNSSYVPVLRQLESAKMQKFYFDHKAENTTKDVNNMKFRNPKYLSMLNHLRFYLPEMYPKLHKILFLDDDVVVQKDLTGLWNIDLDGKVNGAVETCFGSFHRYAQYLNFSHPLIREKFNPKACAWAFGMNIFDLDAWRREKCTDQYHYWQNLNEDRTLWKLGTLPPGLITFYSTTKSLDKSWHVLGLGYNPSISMDEINKAAVIHYNGNMKPWLDIAMNQYKSLWTKYVDNDMEFVQILEEEEEEFFKETEQSNDLSAFYLDFAHLEEDMVEGKQLTRIGLAGLAVMGQNLALNIAEKGFPISVYNRTTSKVDETVERAKKEGDLPLFGFRDPESFVNSIQKPRVIIMLVKAGAPVDETIKTLSAYMEKGDCIIDGGNEWYENTERREKAMAELGLLYLGMGVSGGEEGARHGPSLMPGGSFEAYKYIEDILLKVAAQVPDSGPCVTYVGKGGSGNFVKMIHNGIEYGDMQLIAEAYDVLKSVGKLTNEELQNVFTEWNKGELLSFLIEITADIFGIKDDKGDGYLVDKVLDKTGMKGTGKWTVQQAADLSVAAPTIASSLDARFLSGLKEERVEAAKVFKSGGFGVQSNQAVDKQKLIDDVRQALYASKICSYAQGMNLIRAKSIEKGWDLKLGELARIWKGGCIIRAVFLDRIKKAYDRNADLANLLVDPEFAKEIVDRQSAWRRVVCLAINSGISTPGMSSSLAYFDSYRRERLPANLVQAQRDYFGAHTYERIDMEGSFHTEWFKIAKQSKI</sequence>
<dbReference type="Gene3D" id="1.20.5.320">
    <property type="entry name" value="6-Phosphogluconate Dehydrogenase, domain 3"/>
    <property type="match status" value="1"/>
</dbReference>
<keyword evidence="8 9" id="KW-0570">Pentose shunt</keyword>
<dbReference type="InterPro" id="IPR002495">
    <property type="entry name" value="Glyco_trans_8"/>
</dbReference>
<dbReference type="InterPro" id="IPR029044">
    <property type="entry name" value="Nucleotide-diphossugar_trans"/>
</dbReference>
<evidence type="ECO:0000256" key="8">
    <source>
        <dbReference type="ARBA" id="ARBA00023126"/>
    </source>
</evidence>
<evidence type="ECO:0000256" key="4">
    <source>
        <dbReference type="ARBA" id="ARBA00022679"/>
    </source>
</evidence>
<dbReference type="Pfam" id="PF00393">
    <property type="entry name" value="6PGD"/>
    <property type="match status" value="1"/>
</dbReference>
<dbReference type="InterPro" id="IPR058922">
    <property type="entry name" value="WHD_DRP"/>
</dbReference>
<evidence type="ECO:0000256" key="6">
    <source>
        <dbReference type="ARBA" id="ARBA00023002"/>
    </source>
</evidence>
<dbReference type="PRINTS" id="PR00076">
    <property type="entry name" value="6PGDHDRGNASE"/>
</dbReference>
<name>A0AAP0QN16_9ROSI</name>
<dbReference type="InterPro" id="IPR008927">
    <property type="entry name" value="6-PGluconate_DH-like_C_sf"/>
</dbReference>
<dbReference type="InterPro" id="IPR006115">
    <property type="entry name" value="6PGDH_NADP-bd"/>
</dbReference>
<feature type="domain" description="6-phosphogluconate dehydrogenase C-terminal" evidence="10">
    <location>
        <begin position="1123"/>
        <end position="1416"/>
    </location>
</feature>
<protein>
    <recommendedName>
        <fullName evidence="9">6-phosphogluconate dehydrogenase, decarboxylating</fullName>
        <ecNumber evidence="9">1.1.1.44</ecNumber>
    </recommendedName>
</protein>